<keyword evidence="2" id="KW-1185">Reference proteome</keyword>
<dbReference type="GeneID" id="39977305"/>
<sequence>MKKKSIPWKIYLNFCIQICNQLKKLEIEWKQPQSDISLINWFITNKTEGTVDLLKRGEEPTVKDYNLMISKAVEDGMLHVVGSYLDPIDGSNVRLLSIDKFFFPEIWL</sequence>
<organism evidence="1 2">
    <name type="scientific">Cryptosporidium ubiquitum</name>
    <dbReference type="NCBI Taxonomy" id="857276"/>
    <lineage>
        <taxon>Eukaryota</taxon>
        <taxon>Sar</taxon>
        <taxon>Alveolata</taxon>
        <taxon>Apicomplexa</taxon>
        <taxon>Conoidasida</taxon>
        <taxon>Coccidia</taxon>
        <taxon>Eucoccidiorida</taxon>
        <taxon>Eimeriorina</taxon>
        <taxon>Cryptosporidiidae</taxon>
        <taxon>Cryptosporidium</taxon>
    </lineage>
</organism>
<evidence type="ECO:0000313" key="1">
    <source>
        <dbReference type="EMBL" id="OII72517.1"/>
    </source>
</evidence>
<accession>A0A1J4MI53</accession>
<dbReference type="OrthoDB" id="337546at2759"/>
<name>A0A1J4MI53_9CRYT</name>
<dbReference type="AlphaFoldDB" id="A0A1J4MI53"/>
<gene>
    <name evidence="1" type="ORF">cubi_00512</name>
</gene>
<reference evidence="1 2" key="1">
    <citation type="submission" date="2016-10" db="EMBL/GenBank/DDBJ databases">
        <title>Reductive evolution of mitochondrial metabolism and differential evolution of invasion-related proteins in Cryptosporidium.</title>
        <authorList>
            <person name="Liu S."/>
            <person name="Roellig D.M."/>
            <person name="Guo Y."/>
            <person name="Li N."/>
            <person name="Frace M.A."/>
            <person name="Tang K."/>
            <person name="Zhang L."/>
            <person name="Feng Y."/>
            <person name="Xiao L."/>
        </authorList>
    </citation>
    <scope>NUCLEOTIDE SEQUENCE [LARGE SCALE GENOMIC DNA]</scope>
    <source>
        <strain evidence="1">39726</strain>
    </source>
</reference>
<proteinExistence type="predicted"/>
<dbReference type="Proteomes" id="UP000186176">
    <property type="component" value="Unassembled WGS sequence"/>
</dbReference>
<dbReference type="RefSeq" id="XP_028874015.1">
    <property type="nucleotide sequence ID" value="XM_029017526.1"/>
</dbReference>
<evidence type="ECO:0000313" key="2">
    <source>
        <dbReference type="Proteomes" id="UP000186176"/>
    </source>
</evidence>
<dbReference type="EMBL" id="LRBP01000022">
    <property type="protein sequence ID" value="OII72517.1"/>
    <property type="molecule type" value="Genomic_DNA"/>
</dbReference>
<dbReference type="VEuPathDB" id="CryptoDB:cubi_00512"/>
<comment type="caution">
    <text evidence="1">The sequence shown here is derived from an EMBL/GenBank/DDBJ whole genome shotgun (WGS) entry which is preliminary data.</text>
</comment>
<protein>
    <submittedName>
        <fullName evidence="1">Uncharacterized protein</fullName>
    </submittedName>
</protein>